<dbReference type="EMBL" id="JARESE010000082">
    <property type="protein sequence ID" value="MDE8654393.1"/>
    <property type="molecule type" value="Genomic_DNA"/>
</dbReference>
<evidence type="ECO:0000256" key="1">
    <source>
        <dbReference type="ARBA" id="ARBA00023125"/>
    </source>
</evidence>
<evidence type="ECO:0000259" key="3">
    <source>
        <dbReference type="PROSITE" id="PS50943"/>
    </source>
</evidence>
<evidence type="ECO:0000313" key="4">
    <source>
        <dbReference type="EMBL" id="MDE8654393.1"/>
    </source>
</evidence>
<dbReference type="Gene3D" id="1.10.260.40">
    <property type="entry name" value="lambda repressor-like DNA-binding domains"/>
    <property type="match status" value="1"/>
</dbReference>
<comment type="caution">
    <text evidence="4">The sequence shown here is derived from an EMBL/GenBank/DDBJ whole genome shotgun (WGS) entry which is preliminary data.</text>
</comment>
<gene>
    <name evidence="4" type="ORF">PYV00_22105</name>
</gene>
<dbReference type="Pfam" id="PF07238">
    <property type="entry name" value="PilZ"/>
    <property type="match status" value="1"/>
</dbReference>
<dbReference type="InterPro" id="IPR050807">
    <property type="entry name" value="TransReg_Diox_bact_type"/>
</dbReference>
<protein>
    <submittedName>
        <fullName evidence="4">Helix-turn-helix transcriptional regulator</fullName>
    </submittedName>
</protein>
<dbReference type="SUPFAM" id="SSF47413">
    <property type="entry name" value="lambda repressor-like DNA-binding domains"/>
    <property type="match status" value="1"/>
</dbReference>
<dbReference type="InterPro" id="IPR001387">
    <property type="entry name" value="Cro/C1-type_HTH"/>
</dbReference>
<dbReference type="PANTHER" id="PTHR46797">
    <property type="entry name" value="HTH-TYPE TRANSCRIPTIONAL REGULATOR"/>
    <property type="match status" value="1"/>
</dbReference>
<dbReference type="RefSeq" id="WP_275230501.1">
    <property type="nucleotide sequence ID" value="NZ_JARESE010000082.1"/>
</dbReference>
<dbReference type="PANTHER" id="PTHR46797:SF1">
    <property type="entry name" value="METHYLPHOSPHONATE SYNTHASE"/>
    <property type="match status" value="1"/>
</dbReference>
<dbReference type="InterPro" id="IPR010982">
    <property type="entry name" value="Lambda_DNA-bd_dom_sf"/>
</dbReference>
<dbReference type="PROSITE" id="PS50943">
    <property type="entry name" value="HTH_CROC1"/>
    <property type="match status" value="1"/>
</dbReference>
<accession>A0ABT5WWW7</accession>
<dbReference type="Pfam" id="PF13560">
    <property type="entry name" value="HTH_31"/>
    <property type="match status" value="1"/>
</dbReference>
<keyword evidence="5" id="KW-1185">Reference proteome</keyword>
<sequence length="221" mass="23567">MAIAAHLDETAQPAGGRREPRRNLRLETLGALASGEAANVLVHNVSTTGLLVESDIALTVGEAIALELPEAGATLAHVIWTSGRLFGCQFDTPIGTAALSAARLRSAVGEPIELGERPAAGPEESFGMRLQRLRAQARLSLAALAARLGVSKPTVWAWEQGRARPVESRMAELAEALNVSLGELLPERDDTGRRELLARSREDIATAFGTSPDRVRILIEL</sequence>
<dbReference type="SMART" id="SM00530">
    <property type="entry name" value="HTH_XRE"/>
    <property type="match status" value="1"/>
</dbReference>
<reference evidence="4 5" key="1">
    <citation type="submission" date="2023-03" db="EMBL/GenBank/DDBJ databases">
        <title>NovoSphingobium album sp. nov. isolated from polycyclic aromatic hydrocarbons- and heavy-metal polluted soil.</title>
        <authorList>
            <person name="Liu Z."/>
            <person name="Wang K."/>
        </authorList>
    </citation>
    <scope>NUCLEOTIDE SEQUENCE [LARGE SCALE GENOMIC DNA]</scope>
    <source>
        <strain evidence="4 5">H3SJ31-1</strain>
    </source>
</reference>
<dbReference type="Proteomes" id="UP001216253">
    <property type="component" value="Unassembled WGS sequence"/>
</dbReference>
<evidence type="ECO:0000313" key="5">
    <source>
        <dbReference type="Proteomes" id="UP001216253"/>
    </source>
</evidence>
<feature type="domain" description="HTH cro/C1-type" evidence="3">
    <location>
        <begin position="130"/>
        <end position="184"/>
    </location>
</feature>
<dbReference type="SUPFAM" id="SSF141371">
    <property type="entry name" value="PilZ domain-like"/>
    <property type="match status" value="1"/>
</dbReference>
<feature type="region of interest" description="Disordered" evidence="2">
    <location>
        <begin position="1"/>
        <end position="20"/>
    </location>
</feature>
<dbReference type="CDD" id="cd00093">
    <property type="entry name" value="HTH_XRE"/>
    <property type="match status" value="1"/>
</dbReference>
<proteinExistence type="predicted"/>
<organism evidence="4 5">
    <name type="scientific">Novosphingobium album</name>
    <name type="common">ex Liu et al. 2023</name>
    <dbReference type="NCBI Taxonomy" id="3031130"/>
    <lineage>
        <taxon>Bacteria</taxon>
        <taxon>Pseudomonadati</taxon>
        <taxon>Pseudomonadota</taxon>
        <taxon>Alphaproteobacteria</taxon>
        <taxon>Sphingomonadales</taxon>
        <taxon>Sphingomonadaceae</taxon>
        <taxon>Novosphingobium</taxon>
    </lineage>
</organism>
<dbReference type="InterPro" id="IPR009875">
    <property type="entry name" value="PilZ_domain"/>
</dbReference>
<evidence type="ECO:0000256" key="2">
    <source>
        <dbReference type="SAM" id="MobiDB-lite"/>
    </source>
</evidence>
<name>A0ABT5WWW7_9SPHN</name>
<keyword evidence="1" id="KW-0238">DNA-binding</keyword>